<reference evidence="1 2" key="1">
    <citation type="submission" date="2019-01" db="EMBL/GenBank/DDBJ databases">
        <title>Sequencing of cultivated peanut Arachis hypogaea provides insights into genome evolution and oil improvement.</title>
        <authorList>
            <person name="Chen X."/>
        </authorList>
    </citation>
    <scope>NUCLEOTIDE SEQUENCE [LARGE SCALE GENOMIC DNA]</scope>
    <source>
        <strain evidence="2">cv. Fuhuasheng</strain>
        <tissue evidence="1">Leaves</tissue>
    </source>
</reference>
<name>A0A445CBT1_ARAHY</name>
<keyword evidence="2" id="KW-1185">Reference proteome</keyword>
<sequence length="144" mass="15826">MILKEIEKKKNLENKVPQPHLYSLVPQLLLAVLSAEVLLDAGEVAERPGRIVVDTRRFGAHVHPLSYLLGGTLPELPREVVSPPVELEVLVPLEPLVADLAHETGGFASFLGAGRVVEVRFLSPKPIRWRLPRRKVALVVAPSS</sequence>
<evidence type="ECO:0000313" key="2">
    <source>
        <dbReference type="Proteomes" id="UP000289738"/>
    </source>
</evidence>
<dbReference type="AlphaFoldDB" id="A0A445CBT1"/>
<dbReference type="Proteomes" id="UP000289738">
    <property type="component" value="Chromosome A07"/>
</dbReference>
<dbReference type="EMBL" id="SDMP01000007">
    <property type="protein sequence ID" value="RYR48405.1"/>
    <property type="molecule type" value="Genomic_DNA"/>
</dbReference>
<accession>A0A445CBT1</accession>
<evidence type="ECO:0000313" key="1">
    <source>
        <dbReference type="EMBL" id="RYR48405.1"/>
    </source>
</evidence>
<gene>
    <name evidence="1" type="ORF">Ahy_A07g034431</name>
</gene>
<comment type="caution">
    <text evidence="1">The sequence shown here is derived from an EMBL/GenBank/DDBJ whole genome shotgun (WGS) entry which is preliminary data.</text>
</comment>
<organism evidence="1 2">
    <name type="scientific">Arachis hypogaea</name>
    <name type="common">Peanut</name>
    <dbReference type="NCBI Taxonomy" id="3818"/>
    <lineage>
        <taxon>Eukaryota</taxon>
        <taxon>Viridiplantae</taxon>
        <taxon>Streptophyta</taxon>
        <taxon>Embryophyta</taxon>
        <taxon>Tracheophyta</taxon>
        <taxon>Spermatophyta</taxon>
        <taxon>Magnoliopsida</taxon>
        <taxon>eudicotyledons</taxon>
        <taxon>Gunneridae</taxon>
        <taxon>Pentapetalae</taxon>
        <taxon>rosids</taxon>
        <taxon>fabids</taxon>
        <taxon>Fabales</taxon>
        <taxon>Fabaceae</taxon>
        <taxon>Papilionoideae</taxon>
        <taxon>50 kb inversion clade</taxon>
        <taxon>dalbergioids sensu lato</taxon>
        <taxon>Dalbergieae</taxon>
        <taxon>Pterocarpus clade</taxon>
        <taxon>Arachis</taxon>
    </lineage>
</organism>
<protein>
    <submittedName>
        <fullName evidence="1">Uncharacterized protein</fullName>
    </submittedName>
</protein>
<proteinExistence type="predicted"/>